<name>A0A815B7P8_9BILA</name>
<dbReference type="AlphaFoldDB" id="A0A815B7P8"/>
<dbReference type="Proteomes" id="UP000663855">
    <property type="component" value="Unassembled WGS sequence"/>
</dbReference>
<dbReference type="PROSITE" id="PS50181">
    <property type="entry name" value="FBOX"/>
    <property type="match status" value="1"/>
</dbReference>
<protein>
    <recommendedName>
        <fullName evidence="1">F-box domain-containing protein</fullName>
    </recommendedName>
</protein>
<proteinExistence type="predicted"/>
<accession>A0A815B7P8</accession>
<gene>
    <name evidence="2" type="ORF">CJN711_LOCUS15306</name>
    <name evidence="3" type="ORF">KQP761_LOCUS15354</name>
</gene>
<evidence type="ECO:0000313" key="2">
    <source>
        <dbReference type="EMBL" id="CAF1267490.1"/>
    </source>
</evidence>
<dbReference type="Proteomes" id="UP000663834">
    <property type="component" value="Unassembled WGS sequence"/>
</dbReference>
<dbReference type="EMBL" id="CAJNOW010007475">
    <property type="protein sequence ID" value="CAF1514732.1"/>
    <property type="molecule type" value="Genomic_DNA"/>
</dbReference>
<dbReference type="SUPFAM" id="SSF52058">
    <property type="entry name" value="L domain-like"/>
    <property type="match status" value="1"/>
</dbReference>
<feature type="domain" description="F-box" evidence="1">
    <location>
        <begin position="11"/>
        <end position="61"/>
    </location>
</feature>
<organism evidence="2 4">
    <name type="scientific">Rotaria magnacalcarata</name>
    <dbReference type="NCBI Taxonomy" id="392030"/>
    <lineage>
        <taxon>Eukaryota</taxon>
        <taxon>Metazoa</taxon>
        <taxon>Spiralia</taxon>
        <taxon>Gnathifera</taxon>
        <taxon>Rotifera</taxon>
        <taxon>Eurotatoria</taxon>
        <taxon>Bdelloidea</taxon>
        <taxon>Philodinida</taxon>
        <taxon>Philodinidae</taxon>
        <taxon>Rotaria</taxon>
    </lineage>
</organism>
<dbReference type="EMBL" id="CAJNOV010007033">
    <property type="protein sequence ID" value="CAF1267490.1"/>
    <property type="molecule type" value="Genomic_DNA"/>
</dbReference>
<dbReference type="InterPro" id="IPR001810">
    <property type="entry name" value="F-box_dom"/>
</dbReference>
<dbReference type="Gene3D" id="3.80.10.10">
    <property type="entry name" value="Ribonuclease Inhibitor"/>
    <property type="match status" value="1"/>
</dbReference>
<evidence type="ECO:0000313" key="4">
    <source>
        <dbReference type="Proteomes" id="UP000663855"/>
    </source>
</evidence>
<evidence type="ECO:0000259" key="1">
    <source>
        <dbReference type="PROSITE" id="PS50181"/>
    </source>
</evidence>
<dbReference type="InterPro" id="IPR032675">
    <property type="entry name" value="LRR_dom_sf"/>
</dbReference>
<reference evidence="2" key="1">
    <citation type="submission" date="2021-02" db="EMBL/GenBank/DDBJ databases">
        <authorList>
            <person name="Nowell W R."/>
        </authorList>
    </citation>
    <scope>NUCLEOTIDE SEQUENCE</scope>
</reference>
<dbReference type="OrthoDB" id="9978767at2759"/>
<evidence type="ECO:0000313" key="3">
    <source>
        <dbReference type="EMBL" id="CAF1514732.1"/>
    </source>
</evidence>
<sequence>MTARKRFKRNLTLLESLPNEMFIEIFYYLLDVDIAYAFSKLNKRFQNLITNYCSAFDFKSVNKAKFDYIIRQHDVHRWRSLRLSDDDITPGQVAHFCQLCSFPENVSQLKALSVVNIKLNSASLLTPHLTSFNQLVSLSIGHVCGKTIPLVELPALKYVVVNSCMHSNWMKMLQLKSLQHTIEHDCSHENSLTWPTTLKKLKVYFRRTGDDEIIRASLKHLSQLTSLSIYGTAWESPAPDGQIWENLITSAMPLLENFQFCFKFWRDFNVTSDIKQIVSTFSTSFYLKERSWFIQCDAHRQQFSIAILYSLPFEFEHFEIVTKSFDESVSTWNNCSNNDFRKDLYKNVSKLTVNVPCDKMNQTLILVNVTDLTLKFSIGSIDWILSMRKLYKLSLGYQFNMSSNNFMQLLKHTPCLCSLAVSCHTLKLLTDQWKHKAICDLLSHKIRSLEISSNSCFPMNSSDYVEVNDLLPIVRIFNERCRYLNIIVYSRNLVSGLILRIMRHLRSLKVRLEEHNDDRKITKEWLAQQDITFKNLDCSIVQNGNEYSFWFGRRK</sequence>
<comment type="caution">
    <text evidence="2">The sequence shown here is derived from an EMBL/GenBank/DDBJ whole genome shotgun (WGS) entry which is preliminary data.</text>
</comment>